<comment type="caution">
    <text evidence="2">The sequence shown here is derived from an EMBL/GenBank/DDBJ whole genome shotgun (WGS) entry which is preliminary data.</text>
</comment>
<evidence type="ECO:0000313" key="3">
    <source>
        <dbReference type="Proteomes" id="UP000491181"/>
    </source>
</evidence>
<gene>
    <name evidence="2" type="ORF">IMSAGC001_03467</name>
</gene>
<sequence length="79" mass="8599">MPQSDVENFTKDEATIYELINDVFEPQEQVNEAQANLLGVAFELATGGQAQVNVGTGSGGSSSELPWGEQKTKNSQRRR</sequence>
<accession>A0A7J0A7C5</accession>
<name>A0A7J0A7C5_9BACE</name>
<protein>
    <submittedName>
        <fullName evidence="2">Uncharacterized protein</fullName>
    </submittedName>
</protein>
<evidence type="ECO:0000313" key="2">
    <source>
        <dbReference type="EMBL" id="GFH88032.1"/>
    </source>
</evidence>
<reference evidence="2 3" key="1">
    <citation type="journal article" date="2020" name="Microbiome">
        <title>Single-cell genomics of uncultured bacteria reveals dietary fiber responders in the mouse gut microbiota.</title>
        <authorList>
            <person name="Chijiiwa R."/>
            <person name="Hosokawa M."/>
            <person name="Kogawa M."/>
            <person name="Nishikawa Y."/>
            <person name="Ide K."/>
            <person name="Sakanashi C."/>
            <person name="Takahashi K."/>
            <person name="Takeyama H."/>
        </authorList>
    </citation>
    <scope>NUCLEOTIDE SEQUENCE [LARGE SCALE GENOMIC DNA]</scope>
    <source>
        <strain evidence="2">IMSAGC_001</strain>
    </source>
</reference>
<proteinExistence type="predicted"/>
<dbReference type="AlphaFoldDB" id="A0A7J0A7C5"/>
<feature type="region of interest" description="Disordered" evidence="1">
    <location>
        <begin position="53"/>
        <end position="79"/>
    </location>
</feature>
<dbReference type="EMBL" id="BLLS01000148">
    <property type="protein sequence ID" value="GFH88032.1"/>
    <property type="molecule type" value="Genomic_DNA"/>
</dbReference>
<organism evidence="2 3">
    <name type="scientific">Bacteroides acidifaciens</name>
    <dbReference type="NCBI Taxonomy" id="85831"/>
    <lineage>
        <taxon>Bacteria</taxon>
        <taxon>Pseudomonadati</taxon>
        <taxon>Bacteroidota</taxon>
        <taxon>Bacteroidia</taxon>
        <taxon>Bacteroidales</taxon>
        <taxon>Bacteroidaceae</taxon>
        <taxon>Bacteroides</taxon>
    </lineage>
</organism>
<dbReference type="Proteomes" id="UP000491181">
    <property type="component" value="Unassembled WGS sequence"/>
</dbReference>
<evidence type="ECO:0000256" key="1">
    <source>
        <dbReference type="SAM" id="MobiDB-lite"/>
    </source>
</evidence>